<evidence type="ECO:0000313" key="4">
    <source>
        <dbReference type="Proteomes" id="UP001319200"/>
    </source>
</evidence>
<dbReference type="InterPro" id="IPR026444">
    <property type="entry name" value="Secre_tail"/>
</dbReference>
<sequence length="1092" mass="116879">MKKRPLLLLATIVILISVSHSQAQVSLVKDINTSPAGLRDESDYTNTFCNCGDYLFFGAMTDKGNELWRTDGTGGGTVMVKDLGVASDDGFLDDMVCNGSGTLFFLGTNGLHGNELYVSDGTANGTRLVKDVTPGAGGISLIGVVGNIIFFLADHDMNGEKEIWKSDGTEANTIMVTIFGGYSGIFKATSSDTHVFFKAVNSTTGKQDFFAVNGLTGNLQKLLEGKTVSEYQSFGSKIMFSVNDPVEKYSLWSSDGTLDGTVKVRQFGTSFITAFFRFNNRLIFSVSGATWISDGTEAGTVYLTAGNAEAGVAVGNYFYGFGYNAPAASLSVFKTDGTTVEVTYLDDDPAEVSMNRNLPFVNNKLILQHYDPATGRELSASDDAHQSFSLLKDIKPGVENSEPRGWAVFKNRAYFYADDGVNGQEIWSTDGTAGGTSLLKNVATGTASAFGVLSAINISEGKLLLNAASPGSQWTSPDLFSSDGTDAGTTFKFDFGVGFPVMYGRTGADLVYYSNWKFYKTNGSTQSVTLFKDFGTQLSSWSSARKTYYTLGNKLIFAMAISFRNGTALGKEYWVTDGTEAGTHILKDINPAGGNGTSGDGAVLDSKLIFDGSAPTEGSELWSTDGTEAGTTLLKDINPGTASSQPLNFTLFKDKVVFTAAESAHGNEVWVTDGTAEGTVLLADIVPGTVGSDARGFTIVGDRLLFIAYDAEKGWCLWKTDGTTEGTLFVKDIESGNEKNNGPGSFTASGNKLYFIATDVAYGKELWVSDGTAQGTQVIDRIPGPASSNPFLLTPIKELVYFKSQGALWRTNGTTPGTVKVADLDPMEIVYFNNWIYFTANHPDYGGELFKVPFTREAQQIALTPIDNKVMGSAPFVIEATASSGLPVTITSEEELSLAGATATIVKPGTVKVTVQQSGDALFDPAPPVSQIFCISPVKPVVTLLSDPSGDPVLTSSAEAGNQWFRQAEVVNGATQKTFQPSENDTYKVQVTIDGCMSNYSDEFYVVVTGLEETYSDITVYPNPAMDVVYIKGDNASSALLNIIDLQGKKLGTHQLQAGGLVEQSLADYPKGMYLIQVVLEKGTSYMKLVKQ</sequence>
<dbReference type="RefSeq" id="WP_254162751.1">
    <property type="nucleotide sequence ID" value="NZ_JAHESF010000007.1"/>
</dbReference>
<keyword evidence="4" id="KW-1185">Reference proteome</keyword>
<evidence type="ECO:0000313" key="3">
    <source>
        <dbReference type="EMBL" id="MBT1697057.1"/>
    </source>
</evidence>
<dbReference type="NCBIfam" id="TIGR04183">
    <property type="entry name" value="Por_Secre_tail"/>
    <property type="match status" value="1"/>
</dbReference>
<dbReference type="Pfam" id="PF18962">
    <property type="entry name" value="Por_Secre_tail"/>
    <property type="match status" value="1"/>
</dbReference>
<keyword evidence="1" id="KW-0732">Signal</keyword>
<proteinExistence type="predicted"/>
<dbReference type="AlphaFoldDB" id="A0AAP2GP55"/>
<gene>
    <name evidence="3" type="ORF">KK083_09240</name>
</gene>
<organism evidence="3 4">
    <name type="scientific">Chryseosolibacter histidini</name>
    <dbReference type="NCBI Taxonomy" id="2782349"/>
    <lineage>
        <taxon>Bacteria</taxon>
        <taxon>Pseudomonadati</taxon>
        <taxon>Bacteroidota</taxon>
        <taxon>Cytophagia</taxon>
        <taxon>Cytophagales</taxon>
        <taxon>Chryseotaleaceae</taxon>
        <taxon>Chryseosolibacter</taxon>
    </lineage>
</organism>
<reference evidence="3 4" key="1">
    <citation type="submission" date="2021-05" db="EMBL/GenBank/DDBJ databases">
        <title>A Polyphasic approach of four new species of the genus Ohtaekwangia: Ohtaekwangia histidinii sp. nov., Ohtaekwangia cretensis sp. nov., Ohtaekwangia indiensis sp. nov., Ohtaekwangia reichenbachii sp. nov. from diverse environment.</title>
        <authorList>
            <person name="Octaviana S."/>
        </authorList>
    </citation>
    <scope>NUCLEOTIDE SEQUENCE [LARGE SCALE GENOMIC DNA]</scope>
    <source>
        <strain evidence="3 4">PWU4</strain>
    </source>
</reference>
<evidence type="ECO:0000256" key="1">
    <source>
        <dbReference type="SAM" id="SignalP"/>
    </source>
</evidence>
<comment type="caution">
    <text evidence="3">The sequence shown here is derived from an EMBL/GenBank/DDBJ whole genome shotgun (WGS) entry which is preliminary data.</text>
</comment>
<feature type="signal peptide" evidence="1">
    <location>
        <begin position="1"/>
        <end position="23"/>
    </location>
</feature>
<evidence type="ECO:0000259" key="2">
    <source>
        <dbReference type="Pfam" id="PF18962"/>
    </source>
</evidence>
<dbReference type="EMBL" id="JAHESF010000007">
    <property type="protein sequence ID" value="MBT1697057.1"/>
    <property type="molecule type" value="Genomic_DNA"/>
</dbReference>
<feature type="domain" description="Secretion system C-terminal sorting" evidence="2">
    <location>
        <begin position="1020"/>
        <end position="1089"/>
    </location>
</feature>
<accession>A0AAP2GP55</accession>
<feature type="chain" id="PRO_5042958009" evidence="1">
    <location>
        <begin position="24"/>
        <end position="1092"/>
    </location>
</feature>
<name>A0AAP2GP55_9BACT</name>
<protein>
    <submittedName>
        <fullName evidence="3">T9SS type A sorting domain-containing protein</fullName>
    </submittedName>
</protein>
<dbReference type="Proteomes" id="UP001319200">
    <property type="component" value="Unassembled WGS sequence"/>
</dbReference>